<proteinExistence type="predicted"/>
<organism evidence="2 3">
    <name type="scientific">Oryza sativa subsp. japonica</name>
    <name type="common">Rice</name>
    <dbReference type="NCBI Taxonomy" id="39947"/>
    <lineage>
        <taxon>Eukaryota</taxon>
        <taxon>Viridiplantae</taxon>
        <taxon>Streptophyta</taxon>
        <taxon>Embryophyta</taxon>
        <taxon>Tracheophyta</taxon>
        <taxon>Spermatophyta</taxon>
        <taxon>Magnoliopsida</taxon>
        <taxon>Liliopsida</taxon>
        <taxon>Poales</taxon>
        <taxon>Poaceae</taxon>
        <taxon>BOP clade</taxon>
        <taxon>Oryzoideae</taxon>
        <taxon>Oryzeae</taxon>
        <taxon>Oryzinae</taxon>
        <taxon>Oryza</taxon>
        <taxon>Oryza sativa</taxon>
    </lineage>
</organism>
<name>Q5Z8S5_ORYSJ</name>
<evidence type="ECO:0000313" key="3">
    <source>
        <dbReference type="Proteomes" id="UP000000763"/>
    </source>
</evidence>
<gene>
    <name evidence="2" type="primary">P0456F09.21</name>
</gene>
<reference evidence="3" key="1">
    <citation type="journal article" date="2005" name="Nature">
        <title>The map-based sequence of the rice genome.</title>
        <authorList>
            <consortium name="International rice genome sequencing project (IRGSP)"/>
            <person name="Matsumoto T."/>
            <person name="Wu J."/>
            <person name="Kanamori H."/>
            <person name="Katayose Y."/>
            <person name="Fujisawa M."/>
            <person name="Namiki N."/>
            <person name="Mizuno H."/>
            <person name="Yamamoto K."/>
            <person name="Antonio B.A."/>
            <person name="Baba T."/>
            <person name="Sakata K."/>
            <person name="Nagamura Y."/>
            <person name="Aoki H."/>
            <person name="Arikawa K."/>
            <person name="Arita K."/>
            <person name="Bito T."/>
            <person name="Chiden Y."/>
            <person name="Fujitsuka N."/>
            <person name="Fukunaka R."/>
            <person name="Hamada M."/>
            <person name="Harada C."/>
            <person name="Hayashi A."/>
            <person name="Hijishita S."/>
            <person name="Honda M."/>
            <person name="Hosokawa S."/>
            <person name="Ichikawa Y."/>
            <person name="Idonuma A."/>
            <person name="Iijima M."/>
            <person name="Ikeda M."/>
            <person name="Ikeno M."/>
            <person name="Ito K."/>
            <person name="Ito S."/>
            <person name="Ito T."/>
            <person name="Ito Y."/>
            <person name="Ito Y."/>
            <person name="Iwabuchi A."/>
            <person name="Kamiya K."/>
            <person name="Karasawa W."/>
            <person name="Kurita K."/>
            <person name="Katagiri S."/>
            <person name="Kikuta A."/>
            <person name="Kobayashi H."/>
            <person name="Kobayashi N."/>
            <person name="Machita K."/>
            <person name="Maehara T."/>
            <person name="Masukawa M."/>
            <person name="Mizubayashi T."/>
            <person name="Mukai Y."/>
            <person name="Nagasaki H."/>
            <person name="Nagata Y."/>
            <person name="Naito S."/>
            <person name="Nakashima M."/>
            <person name="Nakama Y."/>
            <person name="Nakamichi Y."/>
            <person name="Nakamura M."/>
            <person name="Meguro A."/>
            <person name="Negishi M."/>
            <person name="Ohta I."/>
            <person name="Ohta T."/>
            <person name="Okamoto M."/>
            <person name="Ono N."/>
            <person name="Saji S."/>
            <person name="Sakaguchi M."/>
            <person name="Sakai K."/>
            <person name="Shibata M."/>
            <person name="Shimokawa T."/>
            <person name="Song J."/>
            <person name="Takazaki Y."/>
            <person name="Terasawa K."/>
            <person name="Tsugane M."/>
            <person name="Tsuji K."/>
            <person name="Ueda S."/>
            <person name="Waki K."/>
            <person name="Yamagata H."/>
            <person name="Yamamoto M."/>
            <person name="Yamamoto S."/>
            <person name="Yamane H."/>
            <person name="Yoshiki S."/>
            <person name="Yoshihara R."/>
            <person name="Yukawa K."/>
            <person name="Zhong H."/>
            <person name="Yano M."/>
            <person name="Yuan Q."/>
            <person name="Ouyang S."/>
            <person name="Liu J."/>
            <person name="Jones K.M."/>
            <person name="Gansberger K."/>
            <person name="Moffat K."/>
            <person name="Hill J."/>
            <person name="Bera J."/>
            <person name="Fadrosh D."/>
            <person name="Jin S."/>
            <person name="Johri S."/>
            <person name="Kim M."/>
            <person name="Overton L."/>
            <person name="Reardon M."/>
            <person name="Tsitrin T."/>
            <person name="Vuong H."/>
            <person name="Weaver B."/>
            <person name="Ciecko A."/>
            <person name="Tallon L."/>
            <person name="Jackson J."/>
            <person name="Pai G."/>
            <person name="Aken S.V."/>
            <person name="Utterback T."/>
            <person name="Reidmuller S."/>
            <person name="Feldblyum T."/>
            <person name="Hsiao J."/>
            <person name="Zismann V."/>
            <person name="Iobst S."/>
            <person name="de Vazeille A.R."/>
            <person name="Buell C.R."/>
            <person name="Ying K."/>
            <person name="Li Y."/>
            <person name="Lu T."/>
            <person name="Huang Y."/>
            <person name="Zhao Q."/>
            <person name="Feng Q."/>
            <person name="Zhang L."/>
            <person name="Zhu J."/>
            <person name="Weng Q."/>
            <person name="Mu J."/>
            <person name="Lu Y."/>
            <person name="Fan D."/>
            <person name="Liu Y."/>
            <person name="Guan J."/>
            <person name="Zhang Y."/>
            <person name="Yu S."/>
            <person name="Liu X."/>
            <person name="Zhang Y."/>
            <person name="Hong G."/>
            <person name="Han B."/>
            <person name="Choisne N."/>
            <person name="Demange N."/>
            <person name="Orjeda G."/>
            <person name="Samain S."/>
            <person name="Cattolico L."/>
            <person name="Pelletier E."/>
            <person name="Couloux A."/>
            <person name="Segurens B."/>
            <person name="Wincker P."/>
            <person name="D'Hont A."/>
            <person name="Scarpelli C."/>
            <person name="Weissenbach J."/>
            <person name="Salanoubat M."/>
            <person name="Quetier F."/>
            <person name="Yu Y."/>
            <person name="Kim H.R."/>
            <person name="Rambo T."/>
            <person name="Currie J."/>
            <person name="Collura K."/>
            <person name="Luo M."/>
            <person name="Yang T."/>
            <person name="Ammiraju J.S.S."/>
            <person name="Engler F."/>
            <person name="Soderlund C."/>
            <person name="Wing R.A."/>
            <person name="Palmer L.E."/>
            <person name="de la Bastide M."/>
            <person name="Spiegel L."/>
            <person name="Nascimento L."/>
            <person name="Zutavern T."/>
            <person name="O'Shaughnessy A."/>
            <person name="Dike S."/>
            <person name="Dedhia N."/>
            <person name="Preston R."/>
            <person name="Balija V."/>
            <person name="McCombie W.R."/>
            <person name="Chow T."/>
            <person name="Chen H."/>
            <person name="Chung M."/>
            <person name="Chen C."/>
            <person name="Shaw J."/>
            <person name="Wu H."/>
            <person name="Hsiao K."/>
            <person name="Chao Y."/>
            <person name="Chu M."/>
            <person name="Cheng C."/>
            <person name="Hour A."/>
            <person name="Lee P."/>
            <person name="Lin S."/>
            <person name="Lin Y."/>
            <person name="Liou J."/>
            <person name="Liu S."/>
            <person name="Hsing Y."/>
            <person name="Raghuvanshi S."/>
            <person name="Mohanty A."/>
            <person name="Bharti A.K."/>
            <person name="Gaur A."/>
            <person name="Gupta V."/>
            <person name="Kumar D."/>
            <person name="Ravi V."/>
            <person name="Vij S."/>
            <person name="Kapur A."/>
            <person name="Khurana P."/>
            <person name="Khurana P."/>
            <person name="Khurana J.P."/>
            <person name="Tyagi A.K."/>
            <person name="Gaikwad K."/>
            <person name="Singh A."/>
            <person name="Dalal V."/>
            <person name="Srivastava S."/>
            <person name="Dixit A."/>
            <person name="Pal A.K."/>
            <person name="Ghazi I.A."/>
            <person name="Yadav M."/>
            <person name="Pandit A."/>
            <person name="Bhargava A."/>
            <person name="Sureshbabu K."/>
            <person name="Batra K."/>
            <person name="Sharma T.R."/>
            <person name="Mohapatra T."/>
            <person name="Singh N.K."/>
            <person name="Messing J."/>
            <person name="Nelson A.B."/>
            <person name="Fuks G."/>
            <person name="Kavchok S."/>
            <person name="Keizer G."/>
            <person name="Linton E."/>
            <person name="Llaca V."/>
            <person name="Song R."/>
            <person name="Tanyolac B."/>
            <person name="Young S."/>
            <person name="Ho-Il K."/>
            <person name="Hahn J.H."/>
            <person name="Sangsakoo G."/>
            <person name="Vanavichit A."/>
            <person name="de Mattos Luiz.A.T."/>
            <person name="Zimmer P.D."/>
            <person name="Malone G."/>
            <person name="Dellagostin O."/>
            <person name="de Oliveira A.C."/>
            <person name="Bevan M."/>
            <person name="Bancroft I."/>
            <person name="Minx P."/>
            <person name="Cordum H."/>
            <person name="Wilson R."/>
            <person name="Cheng Z."/>
            <person name="Jin W."/>
            <person name="Jiang J."/>
            <person name="Leong S.A."/>
            <person name="Iwama H."/>
            <person name="Gojobori T."/>
            <person name="Itoh T."/>
            <person name="Niimura Y."/>
            <person name="Fujii Y."/>
            <person name="Habara T."/>
            <person name="Sakai H."/>
            <person name="Sato Y."/>
            <person name="Wilson G."/>
            <person name="Kumar K."/>
            <person name="McCouch S."/>
            <person name="Juretic N."/>
            <person name="Hoen D."/>
            <person name="Wright S."/>
            <person name="Bruskiewich R."/>
            <person name="Bureau T."/>
            <person name="Miyao A."/>
            <person name="Hirochika H."/>
            <person name="Nishikawa T."/>
            <person name="Kadowaki K."/>
            <person name="Sugiura M."/>
            <person name="Burr B."/>
            <person name="Sasaki T."/>
        </authorList>
    </citation>
    <scope>NUCLEOTIDE SEQUENCE [LARGE SCALE GENOMIC DNA]</scope>
    <source>
        <strain evidence="3">cv. Nipponbare</strain>
    </source>
</reference>
<feature type="compositionally biased region" description="Basic and acidic residues" evidence="1">
    <location>
        <begin position="73"/>
        <end position="84"/>
    </location>
</feature>
<feature type="compositionally biased region" description="Basic and acidic residues" evidence="1">
    <location>
        <begin position="126"/>
        <end position="143"/>
    </location>
</feature>
<accession>Q5Z8S5</accession>
<evidence type="ECO:0000313" key="2">
    <source>
        <dbReference type="EMBL" id="BAD53829.1"/>
    </source>
</evidence>
<dbReference type="EMBL" id="AP003762">
    <property type="protein sequence ID" value="BAD53829.1"/>
    <property type="molecule type" value="Genomic_DNA"/>
</dbReference>
<reference evidence="3" key="2">
    <citation type="journal article" date="2008" name="Nucleic Acids Res.">
        <title>The rice annotation project database (RAP-DB): 2008 update.</title>
        <authorList>
            <consortium name="The rice annotation project (RAP)"/>
        </authorList>
    </citation>
    <scope>GENOME REANNOTATION</scope>
    <source>
        <strain evidence="3">cv. Nipponbare</strain>
    </source>
</reference>
<evidence type="ECO:0000256" key="1">
    <source>
        <dbReference type="SAM" id="MobiDB-lite"/>
    </source>
</evidence>
<dbReference type="AlphaFoldDB" id="Q5Z8S5"/>
<protein>
    <submittedName>
        <fullName evidence="2">Uncharacterized protein</fullName>
    </submittedName>
</protein>
<dbReference type="Proteomes" id="UP000000763">
    <property type="component" value="Chromosome 6"/>
</dbReference>
<sequence length="143" mass="15336">MPRRRRGVPASCRRGGVARPGVVARLRRHCWRDIVAGGGRIEVGVGIVGAAESCLAATTSEAAATRRLAAVWGERERSRSERERGRRRRLSPQRCGGGGGGDNDARETTARYDGGVGAGMPQAVAAKEKPRERSIGEKTSKCW</sequence>
<feature type="region of interest" description="Disordered" evidence="1">
    <location>
        <begin position="71"/>
        <end position="143"/>
    </location>
</feature>